<dbReference type="SMART" id="SM01332">
    <property type="entry name" value="Cyclin_C"/>
    <property type="match status" value="1"/>
</dbReference>
<feature type="domain" description="Cyclin-like" evidence="17">
    <location>
        <begin position="524"/>
        <end position="609"/>
    </location>
</feature>
<dbReference type="InterPro" id="IPR013763">
    <property type="entry name" value="Cyclin-like_dom"/>
</dbReference>
<keyword evidence="13" id="KW-0968">Cytoplasmic vesicle</keyword>
<evidence type="ECO:0000256" key="2">
    <source>
        <dbReference type="ARBA" id="ARBA00004514"/>
    </source>
</evidence>
<dbReference type="PANTHER" id="PTHR31671">
    <property type="entry name" value="DIABETES AND OBESITY REGULATED, ISOFORM G"/>
    <property type="match status" value="1"/>
</dbReference>
<evidence type="ECO:0000256" key="7">
    <source>
        <dbReference type="ARBA" id="ARBA00023015"/>
    </source>
</evidence>
<evidence type="ECO:0000259" key="17">
    <source>
        <dbReference type="SMART" id="SM00385"/>
    </source>
</evidence>
<dbReference type="GO" id="GO:0045893">
    <property type="term" value="P:positive regulation of DNA-templated transcription"/>
    <property type="evidence" value="ECO:0007669"/>
    <property type="project" value="TreeGrafter"/>
</dbReference>
<evidence type="ECO:0000256" key="13">
    <source>
        <dbReference type="ARBA" id="ARBA00023329"/>
    </source>
</evidence>
<keyword evidence="12" id="KW-0131">Cell cycle</keyword>
<dbReference type="GO" id="GO:0000045">
    <property type="term" value="P:autophagosome assembly"/>
    <property type="evidence" value="ECO:0007669"/>
    <property type="project" value="TreeGrafter"/>
</dbReference>
<dbReference type="InterPro" id="IPR006671">
    <property type="entry name" value="Cyclin_N"/>
</dbReference>
<protein>
    <submittedName>
        <fullName evidence="19">G1/S-specific cyclin-E2</fullName>
    </submittedName>
</protein>
<dbReference type="GO" id="GO:0016604">
    <property type="term" value="C:nuclear body"/>
    <property type="evidence" value="ECO:0007669"/>
    <property type="project" value="UniProtKB-SubCell"/>
</dbReference>
<dbReference type="GO" id="GO:0051301">
    <property type="term" value="P:cell division"/>
    <property type="evidence" value="ECO:0007669"/>
    <property type="project" value="UniProtKB-KW"/>
</dbReference>
<dbReference type="InterPro" id="IPR048258">
    <property type="entry name" value="Cyclins_cyclin-box"/>
</dbReference>
<dbReference type="GO" id="GO:0031410">
    <property type="term" value="C:cytoplasmic vesicle"/>
    <property type="evidence" value="ECO:0007669"/>
    <property type="project" value="UniProtKB-KW"/>
</dbReference>
<keyword evidence="11" id="KW-0539">Nucleus</keyword>
<proteinExistence type="inferred from homology"/>
<evidence type="ECO:0000256" key="4">
    <source>
        <dbReference type="ARBA" id="ARBA00022490"/>
    </source>
</evidence>
<dbReference type="FunFam" id="1.10.472.10:FF:000001">
    <property type="entry name" value="G2/mitotic-specific cyclin"/>
    <property type="match status" value="1"/>
</dbReference>
<dbReference type="AlphaFoldDB" id="A0A444U8V8"/>
<keyword evidence="9" id="KW-0010">Activator</keyword>
<keyword evidence="6" id="KW-0072">Autophagy</keyword>
<dbReference type="Pfam" id="PF14839">
    <property type="entry name" value="DOR"/>
    <property type="match status" value="1"/>
</dbReference>
<evidence type="ECO:0000256" key="16">
    <source>
        <dbReference type="SAM" id="MobiDB-lite"/>
    </source>
</evidence>
<comment type="caution">
    <text evidence="19">The sequence shown here is derived from an EMBL/GenBank/DDBJ whole genome shotgun (WGS) entry which is preliminary data.</text>
</comment>
<evidence type="ECO:0000256" key="1">
    <source>
        <dbReference type="ARBA" id="ARBA00004419"/>
    </source>
</evidence>
<dbReference type="GO" id="GO:0005776">
    <property type="term" value="C:autophagosome"/>
    <property type="evidence" value="ECO:0007669"/>
    <property type="project" value="UniProtKB-SubCell"/>
</dbReference>
<dbReference type="Pfam" id="PF02984">
    <property type="entry name" value="Cyclin_C"/>
    <property type="match status" value="1"/>
</dbReference>
<dbReference type="PANTHER" id="PTHR31671:SF0">
    <property type="entry name" value="TUMOR PROTEIN P53-INDUCIBLE NUCLEAR PROTEIN 1"/>
    <property type="match status" value="1"/>
</dbReference>
<accession>A0A444U8V8</accession>
<dbReference type="SMART" id="SM00385">
    <property type="entry name" value="CYCLIN"/>
    <property type="match status" value="1"/>
</dbReference>
<dbReference type="Pfam" id="PF00134">
    <property type="entry name" value="Cyclin_N"/>
    <property type="match status" value="1"/>
</dbReference>
<evidence type="ECO:0000256" key="9">
    <source>
        <dbReference type="ARBA" id="ARBA00023159"/>
    </source>
</evidence>
<keyword evidence="4" id="KW-0963">Cytoplasm</keyword>
<feature type="region of interest" description="Disordered" evidence="16">
    <location>
        <begin position="739"/>
        <end position="766"/>
    </location>
</feature>
<comment type="subcellular location">
    <subcellularLocation>
        <location evidence="2">Cytoplasm</location>
        <location evidence="2">Cytosol</location>
    </subcellularLocation>
    <subcellularLocation>
        <location evidence="1">Cytoplasmic vesicle</location>
        <location evidence="1">Autophagosome</location>
    </subcellularLocation>
    <subcellularLocation>
        <location evidence="14">Nucleus</location>
        <location evidence="14">Nuclear body</location>
    </subcellularLocation>
</comment>
<keyword evidence="8 15" id="KW-0195">Cyclin</keyword>
<evidence type="ECO:0000256" key="10">
    <source>
        <dbReference type="ARBA" id="ARBA00023163"/>
    </source>
</evidence>
<evidence type="ECO:0000256" key="14">
    <source>
        <dbReference type="ARBA" id="ARBA00034306"/>
    </source>
</evidence>
<evidence type="ECO:0000256" key="6">
    <source>
        <dbReference type="ARBA" id="ARBA00023006"/>
    </source>
</evidence>
<organism evidence="19 20">
    <name type="scientific">Acipenser ruthenus</name>
    <name type="common">Sterlet sturgeon</name>
    <dbReference type="NCBI Taxonomy" id="7906"/>
    <lineage>
        <taxon>Eukaryota</taxon>
        <taxon>Metazoa</taxon>
        <taxon>Chordata</taxon>
        <taxon>Craniata</taxon>
        <taxon>Vertebrata</taxon>
        <taxon>Euteleostomi</taxon>
        <taxon>Actinopterygii</taxon>
        <taxon>Chondrostei</taxon>
        <taxon>Acipenseriformes</taxon>
        <taxon>Acipenseridae</taxon>
        <taxon>Acipenser</taxon>
    </lineage>
</organism>
<dbReference type="Gene3D" id="1.10.472.10">
    <property type="entry name" value="Cyclin-like"/>
    <property type="match status" value="3"/>
</dbReference>
<name>A0A444U8V8_ACIRT</name>
<dbReference type="InterPro" id="IPR004367">
    <property type="entry name" value="Cyclin_C-dom"/>
</dbReference>
<dbReference type="GO" id="GO:0005829">
    <property type="term" value="C:cytosol"/>
    <property type="evidence" value="ECO:0007669"/>
    <property type="project" value="UniProtKB-SubCell"/>
</dbReference>
<evidence type="ECO:0000313" key="19">
    <source>
        <dbReference type="EMBL" id="RXM31635.1"/>
    </source>
</evidence>
<dbReference type="Proteomes" id="UP000289886">
    <property type="component" value="Unassembled WGS sequence"/>
</dbReference>
<keyword evidence="20" id="KW-1185">Reference proteome</keyword>
<evidence type="ECO:0000256" key="8">
    <source>
        <dbReference type="ARBA" id="ARBA00023127"/>
    </source>
</evidence>
<keyword evidence="5" id="KW-0132">Cell division</keyword>
<dbReference type="PROSITE" id="PS00292">
    <property type="entry name" value="CYCLINS"/>
    <property type="match status" value="1"/>
</dbReference>
<gene>
    <name evidence="19" type="ORF">EOD39_1703</name>
</gene>
<reference evidence="19 20" key="1">
    <citation type="submission" date="2019-01" db="EMBL/GenBank/DDBJ databases">
        <title>Draft Genome and Complete Hox-Cluster Characterization of the Sterlet Sturgeon (Acipenser ruthenus).</title>
        <authorList>
            <person name="Wei Q."/>
        </authorList>
    </citation>
    <scope>NUCLEOTIDE SEQUENCE [LARGE SCALE GENOMIC DNA]</scope>
    <source>
        <strain evidence="19">WHYD16114868_AA</strain>
        <tissue evidence="19">Blood</tissue>
    </source>
</reference>
<dbReference type="SUPFAM" id="SSF47954">
    <property type="entry name" value="Cyclin-like"/>
    <property type="match status" value="3"/>
</dbReference>
<evidence type="ECO:0000256" key="5">
    <source>
        <dbReference type="ARBA" id="ARBA00022618"/>
    </source>
</evidence>
<keyword evidence="10" id="KW-0804">Transcription</keyword>
<dbReference type="InterPro" id="IPR029431">
    <property type="entry name" value="TP53INP"/>
</dbReference>
<evidence type="ECO:0000256" key="3">
    <source>
        <dbReference type="ARBA" id="ARBA00006955"/>
    </source>
</evidence>
<feature type="domain" description="Cyclin C-terminal" evidence="18">
    <location>
        <begin position="616"/>
        <end position="727"/>
    </location>
</feature>
<evidence type="ECO:0000256" key="15">
    <source>
        <dbReference type="RuleBase" id="RU000383"/>
    </source>
</evidence>
<sequence length="766" mass="86356">MSLRAGLVLFQADKHLVGLVLLLADKHLVGLVLLLADKHLVGLVLLQADKHLLGLILLQADKHLLGLVLLQADKHLLGLVRLQADKHLLGLVRLQADKHLLGLVLLQADKHLLGLVRLQVDKHLLGLVRLQVDKRLLGLVHLQADKHLLGLVLLQADKHLLGLVLLQADKHLLGLVLLQADKHLLGLVLLQADKYLLGLRFTSTLFGHVDDGNNSKTEPDFNEKEDDDEWILVDCLVDACINTSREEVDVYEKDASSMDCPALFSSSSSLEFTGDPSDPVFLQLDCCALEESWFITPPPCFTAGGHTPVLVEASPMENLLIEHPSMSVYAVNFRHGVKETARRSRVEAQCKRGQPFSCYAAAMAAHSGFLEQTKHTRLARRTKENIERLHLARNALRRQNLAKDSRQAKQRGFLGCSRRKLETHVSKKHSYEIQNLWAPGGGISPCMLIETPHKEMEVTDFSGFTKYRFKNLFIKPSPLPCLSWGNSDDVWIKMLNKEMKYVHDKNFLCQHSKLQPKMRAILLDWLLEVCEVYTLHRETFYLAQDFFDRFMLTQENINKNRLQLIGITSLFIACKIEEIYPPKLHELAYITDGACAEEEILDMELIVLKEIYPPKLHELAYITDGACAEEEILDMELIVLKLLDVCILDINSLDYQYGVLAAAAFFHYTSLEVVQKVSGLNWDSISNCVNWMAPFAKTVTESSPAKLKDFQKISTEDRHNIQTHTNYLDILNEAHQKQAETPTMGRLSPASVGGILTPPKSTEKPF</sequence>
<evidence type="ECO:0000256" key="12">
    <source>
        <dbReference type="ARBA" id="ARBA00023306"/>
    </source>
</evidence>
<comment type="similarity">
    <text evidence="3">Belongs to the cyclin family. Cyclin AB subfamily.</text>
</comment>
<dbReference type="EMBL" id="SCEB01215039">
    <property type="protein sequence ID" value="RXM31635.1"/>
    <property type="molecule type" value="Genomic_DNA"/>
</dbReference>
<keyword evidence="7" id="KW-0805">Transcription regulation</keyword>
<dbReference type="InterPro" id="IPR036915">
    <property type="entry name" value="Cyclin-like_sf"/>
</dbReference>
<evidence type="ECO:0000313" key="20">
    <source>
        <dbReference type="Proteomes" id="UP000289886"/>
    </source>
</evidence>
<evidence type="ECO:0000259" key="18">
    <source>
        <dbReference type="SMART" id="SM01332"/>
    </source>
</evidence>
<evidence type="ECO:0000256" key="11">
    <source>
        <dbReference type="ARBA" id="ARBA00023242"/>
    </source>
</evidence>